<protein>
    <submittedName>
        <fullName evidence="2">Uncharacterized protein</fullName>
    </submittedName>
</protein>
<feature type="compositionally biased region" description="Polar residues" evidence="1">
    <location>
        <begin position="7"/>
        <end position="20"/>
    </location>
</feature>
<keyword evidence="3" id="KW-1185">Reference proteome</keyword>
<sequence length="80" mass="8984">MQQQQQHCSSTSTRTRNPMASCSLDSPKFAIGCRNFGHQTQIEIEIAIGCRNFGAVHERNMVSVVSPRFYAIVSHSFSCY</sequence>
<comment type="caution">
    <text evidence="2">The sequence shown here is derived from an EMBL/GenBank/DDBJ whole genome shotgun (WGS) entry which is preliminary data.</text>
</comment>
<organism evidence="2 3">
    <name type="scientific">Linum tenue</name>
    <dbReference type="NCBI Taxonomy" id="586396"/>
    <lineage>
        <taxon>Eukaryota</taxon>
        <taxon>Viridiplantae</taxon>
        <taxon>Streptophyta</taxon>
        <taxon>Embryophyta</taxon>
        <taxon>Tracheophyta</taxon>
        <taxon>Spermatophyta</taxon>
        <taxon>Magnoliopsida</taxon>
        <taxon>eudicotyledons</taxon>
        <taxon>Gunneridae</taxon>
        <taxon>Pentapetalae</taxon>
        <taxon>rosids</taxon>
        <taxon>fabids</taxon>
        <taxon>Malpighiales</taxon>
        <taxon>Linaceae</taxon>
        <taxon>Linum</taxon>
    </lineage>
</organism>
<gene>
    <name evidence="2" type="ORF">LITE_LOCUS26492</name>
</gene>
<accession>A0AAV0M2T5</accession>
<dbReference type="Proteomes" id="UP001154282">
    <property type="component" value="Unassembled WGS sequence"/>
</dbReference>
<proteinExistence type="predicted"/>
<feature type="region of interest" description="Disordered" evidence="1">
    <location>
        <begin position="1"/>
        <end position="20"/>
    </location>
</feature>
<evidence type="ECO:0000256" key="1">
    <source>
        <dbReference type="SAM" id="MobiDB-lite"/>
    </source>
</evidence>
<dbReference type="AlphaFoldDB" id="A0AAV0M2T5"/>
<name>A0AAV0M2T5_9ROSI</name>
<evidence type="ECO:0000313" key="3">
    <source>
        <dbReference type="Proteomes" id="UP001154282"/>
    </source>
</evidence>
<dbReference type="EMBL" id="CAMGYJ010000006">
    <property type="protein sequence ID" value="CAI0440359.1"/>
    <property type="molecule type" value="Genomic_DNA"/>
</dbReference>
<feature type="non-terminal residue" evidence="2">
    <location>
        <position position="80"/>
    </location>
</feature>
<reference evidence="2" key="1">
    <citation type="submission" date="2022-08" db="EMBL/GenBank/DDBJ databases">
        <authorList>
            <person name="Gutierrez-Valencia J."/>
        </authorList>
    </citation>
    <scope>NUCLEOTIDE SEQUENCE</scope>
</reference>
<evidence type="ECO:0000313" key="2">
    <source>
        <dbReference type="EMBL" id="CAI0440359.1"/>
    </source>
</evidence>